<accession>A0A3B1BS35</accession>
<dbReference type="AlphaFoldDB" id="A0A3B1BS35"/>
<reference evidence="1" key="1">
    <citation type="submission" date="2018-06" db="EMBL/GenBank/DDBJ databases">
        <authorList>
            <person name="Zhirakovskaya E."/>
        </authorList>
    </citation>
    <scope>NUCLEOTIDE SEQUENCE</scope>
</reference>
<organism evidence="1">
    <name type="scientific">hydrothermal vent metagenome</name>
    <dbReference type="NCBI Taxonomy" id="652676"/>
    <lineage>
        <taxon>unclassified sequences</taxon>
        <taxon>metagenomes</taxon>
        <taxon>ecological metagenomes</taxon>
    </lineage>
</organism>
<evidence type="ECO:0000313" key="1">
    <source>
        <dbReference type="EMBL" id="VAX14654.1"/>
    </source>
</evidence>
<sequence length="503" mass="55368">MRRQNWMSLALFALLLNSGLAHAANSITSMTPDRVQPGQVVTLHGQFSVANFRSRQYRIMVNKKIAPRPQGAINGFIEAFRVTPTSVMLRIPETWRGKPVYPGEYVLGIRDVSRNRTVFSGFSLTPLLITSGTRTALGAARRIMLAQARSSQQQGLANIRHAARPPRVGADSGSGVAQMKLIFKGLKVRNQNAFSGVSIGDSVTAWFDIQNLGTTAGRVKVGYMIGNRPQFTSNGFVTVAPGKTIPMLLTVRINARNYDRNINHGSWNPIFKLLTKENKTYRDSYMADNVVARANIPLIAKEDLAVVSIEAVKLKEYWEGGTDEWDHGVTHPVSLEFLVKVRNNGSQNSRPTSMGITVLGKQSAHTDVERASNVVKHLVGRCAHWPVCTMNQDVSIAAIPAGQTATLRVKFNNIPHLIVAAKHRPKMAIGPYICRNRPNSFYKITPGSASIIVFLRQADVDEAPSFRANNYLSLTGKFDSGLVCGMTNKIGARRTGRKIRILP</sequence>
<gene>
    <name evidence="1" type="ORF">MNBD_GAMMA24-2623</name>
</gene>
<dbReference type="EMBL" id="UOFZ01000187">
    <property type="protein sequence ID" value="VAX14654.1"/>
    <property type="molecule type" value="Genomic_DNA"/>
</dbReference>
<name>A0A3B1BS35_9ZZZZ</name>
<protein>
    <submittedName>
        <fullName evidence="1">Uncharacterized protein</fullName>
    </submittedName>
</protein>
<proteinExistence type="predicted"/>